<dbReference type="RefSeq" id="WP_159748973.1">
    <property type="nucleotide sequence ID" value="NZ_WUQX01000001.1"/>
</dbReference>
<keyword evidence="9" id="KW-1185">Reference proteome</keyword>
<dbReference type="PANTHER" id="PTHR43531">
    <property type="entry name" value="PROTEIN ICFG"/>
    <property type="match status" value="1"/>
</dbReference>
<evidence type="ECO:0000313" key="9">
    <source>
        <dbReference type="Proteomes" id="UP000460412"/>
    </source>
</evidence>
<dbReference type="Pfam" id="PF00672">
    <property type="entry name" value="HAMP"/>
    <property type="match status" value="1"/>
</dbReference>
<feature type="domain" description="HAMP" evidence="7">
    <location>
        <begin position="205"/>
        <end position="257"/>
    </location>
</feature>
<evidence type="ECO:0000256" key="2">
    <source>
        <dbReference type="ARBA" id="ARBA00029447"/>
    </source>
</evidence>
<sequence>MLKNVKIRGRLLISYMLITVLLVIVGVVSIFMLREESSRLQEFYDQQFQTVENALDMRRTVFSVRGNILSCIVEYSDDTVDSAKSDFQSLYTLLDELKGTYQGDMSQLTQIEQNLNSAEPGLSQVTDLAEQQLDDEALALYKSNYKPYMDETRDILVSVGEIAQKNALNKVEDGARLARISNIIVIVIICLAVAVSVILALAMSNSIRKPVEEIRQVAANMAKGQMDMDITYQSADELGEMAEHMRELTGIVKDIVGDVDYCMNELAQGNFTVVSKQREAYVGDYAGILKAMRILKVSMSDTLSQIEIAADQVNAGGDQVSSGSQALAQGATEQASSVQELAATIQDVSGQVESTASHARTAKSENDHTHRQIGVCSGDMDALMDAMGKIESHSNEISKVINTIEDIAFQTNILALNAAVEAARAGAAGKGFAVVADEVRNLASKSAKAAKSTAVLIEDTVSAVKEGLDLSQETSQALQTVVESSQKVLEAVNLISSATEDEANSLSQISAAVDQISSVVQTNSATAEESAAASEELSGQANVLKGLISRFRLDNSGLAGAPTYRESGVKHNSNSTSSSSADKDTFGEYTDDAKY</sequence>
<keyword evidence="5" id="KW-0472">Membrane</keyword>
<evidence type="ECO:0000313" key="8">
    <source>
        <dbReference type="EMBL" id="MXP73984.1"/>
    </source>
</evidence>
<dbReference type="GO" id="GO:0007165">
    <property type="term" value="P:signal transduction"/>
    <property type="evidence" value="ECO:0007669"/>
    <property type="project" value="UniProtKB-KW"/>
</dbReference>
<dbReference type="PROSITE" id="PS50885">
    <property type="entry name" value="HAMP"/>
    <property type="match status" value="1"/>
</dbReference>
<feature type="transmembrane region" description="Helical" evidence="5">
    <location>
        <begin position="12"/>
        <end position="33"/>
    </location>
</feature>
<dbReference type="PANTHER" id="PTHR43531:SF11">
    <property type="entry name" value="METHYL-ACCEPTING CHEMOTAXIS PROTEIN 3"/>
    <property type="match status" value="1"/>
</dbReference>
<name>A0A7X3MCQ2_9FIRM</name>
<dbReference type="InterPro" id="IPR024478">
    <property type="entry name" value="HlyB_4HB_MCP"/>
</dbReference>
<dbReference type="PRINTS" id="PR00260">
    <property type="entry name" value="CHEMTRNSDUCR"/>
</dbReference>
<proteinExistence type="inferred from homology"/>
<reference evidence="8 9" key="1">
    <citation type="submission" date="2019-12" db="EMBL/GenBank/DDBJ databases">
        <title>Sporaefaciens musculi gen. nov., sp. nov., a novel bacterium isolated from the caecum of an obese mouse.</title>
        <authorList>
            <person name="Rasmussen T.S."/>
            <person name="Streidl T."/>
            <person name="Hitch T.C.A."/>
            <person name="Wortmann E."/>
            <person name="Deptula P."/>
            <person name="Hansen M."/>
            <person name="Nielsen D.S."/>
            <person name="Clavel T."/>
            <person name="Vogensen F.K."/>
        </authorList>
    </citation>
    <scope>NUCLEOTIDE SEQUENCE [LARGE SCALE GENOMIC DNA]</scope>
    <source>
        <strain evidence="8 9">WCA-9-b2</strain>
    </source>
</reference>
<comment type="similarity">
    <text evidence="2">Belongs to the methyl-accepting chemotaxis (MCP) protein family.</text>
</comment>
<dbReference type="SMART" id="SM00304">
    <property type="entry name" value="HAMP"/>
    <property type="match status" value="1"/>
</dbReference>
<gene>
    <name evidence="8" type="ORF">GN277_00540</name>
</gene>
<accession>A0A7X3MCQ2</accession>
<evidence type="ECO:0000259" key="6">
    <source>
        <dbReference type="PROSITE" id="PS50111"/>
    </source>
</evidence>
<dbReference type="Gene3D" id="6.10.340.10">
    <property type="match status" value="1"/>
</dbReference>
<feature type="compositionally biased region" description="Basic and acidic residues" evidence="4">
    <location>
        <begin position="581"/>
        <end position="595"/>
    </location>
</feature>
<dbReference type="InterPro" id="IPR004090">
    <property type="entry name" value="Chemotax_Me-accpt_rcpt"/>
</dbReference>
<dbReference type="PROSITE" id="PS50111">
    <property type="entry name" value="CHEMOTAXIS_TRANSDUC_2"/>
    <property type="match status" value="1"/>
</dbReference>
<keyword evidence="3" id="KW-0807">Transducer</keyword>
<evidence type="ECO:0000256" key="3">
    <source>
        <dbReference type="PROSITE-ProRule" id="PRU00284"/>
    </source>
</evidence>
<dbReference type="CDD" id="cd06225">
    <property type="entry name" value="HAMP"/>
    <property type="match status" value="1"/>
</dbReference>
<dbReference type="Proteomes" id="UP000460412">
    <property type="component" value="Unassembled WGS sequence"/>
</dbReference>
<feature type="transmembrane region" description="Helical" evidence="5">
    <location>
        <begin position="183"/>
        <end position="203"/>
    </location>
</feature>
<evidence type="ECO:0000259" key="7">
    <source>
        <dbReference type="PROSITE" id="PS50885"/>
    </source>
</evidence>
<dbReference type="GO" id="GO:0004888">
    <property type="term" value="F:transmembrane signaling receptor activity"/>
    <property type="evidence" value="ECO:0007669"/>
    <property type="project" value="InterPro"/>
</dbReference>
<dbReference type="GO" id="GO:0016020">
    <property type="term" value="C:membrane"/>
    <property type="evidence" value="ECO:0007669"/>
    <property type="project" value="InterPro"/>
</dbReference>
<dbReference type="SMART" id="SM00283">
    <property type="entry name" value="MA"/>
    <property type="match status" value="1"/>
</dbReference>
<keyword evidence="5" id="KW-0812">Transmembrane</keyword>
<dbReference type="InterPro" id="IPR051310">
    <property type="entry name" value="MCP_chemotaxis"/>
</dbReference>
<organism evidence="8 9">
    <name type="scientific">Sporofaciens musculi</name>
    <dbReference type="NCBI Taxonomy" id="2681861"/>
    <lineage>
        <taxon>Bacteria</taxon>
        <taxon>Bacillati</taxon>
        <taxon>Bacillota</taxon>
        <taxon>Clostridia</taxon>
        <taxon>Lachnospirales</taxon>
        <taxon>Lachnospiraceae</taxon>
        <taxon>Sporofaciens</taxon>
    </lineage>
</organism>
<evidence type="ECO:0000256" key="4">
    <source>
        <dbReference type="SAM" id="MobiDB-lite"/>
    </source>
</evidence>
<keyword evidence="1" id="KW-0145">Chemotaxis</keyword>
<keyword evidence="5" id="KW-1133">Transmembrane helix</keyword>
<protein>
    <submittedName>
        <fullName evidence="8">HAMP domain-containing protein</fullName>
    </submittedName>
</protein>
<dbReference type="AlphaFoldDB" id="A0A7X3MCQ2"/>
<dbReference type="SUPFAM" id="SSF58104">
    <property type="entry name" value="Methyl-accepting chemotaxis protein (MCP) signaling domain"/>
    <property type="match status" value="1"/>
</dbReference>
<comment type="caution">
    <text evidence="8">The sequence shown here is derived from an EMBL/GenBank/DDBJ whole genome shotgun (WGS) entry which is preliminary data.</text>
</comment>
<evidence type="ECO:0000256" key="5">
    <source>
        <dbReference type="SAM" id="Phobius"/>
    </source>
</evidence>
<evidence type="ECO:0000256" key="1">
    <source>
        <dbReference type="ARBA" id="ARBA00022500"/>
    </source>
</evidence>
<dbReference type="InterPro" id="IPR003660">
    <property type="entry name" value="HAMP_dom"/>
</dbReference>
<dbReference type="Gene3D" id="1.10.287.950">
    <property type="entry name" value="Methyl-accepting chemotaxis protein"/>
    <property type="match status" value="1"/>
</dbReference>
<dbReference type="GO" id="GO:0006935">
    <property type="term" value="P:chemotaxis"/>
    <property type="evidence" value="ECO:0007669"/>
    <property type="project" value="UniProtKB-KW"/>
</dbReference>
<dbReference type="Pfam" id="PF00015">
    <property type="entry name" value="MCPsignal"/>
    <property type="match status" value="1"/>
</dbReference>
<dbReference type="InterPro" id="IPR004089">
    <property type="entry name" value="MCPsignal_dom"/>
</dbReference>
<feature type="region of interest" description="Disordered" evidence="4">
    <location>
        <begin position="561"/>
        <end position="595"/>
    </location>
</feature>
<dbReference type="Pfam" id="PF12729">
    <property type="entry name" value="4HB_MCP_1"/>
    <property type="match status" value="1"/>
</dbReference>
<dbReference type="EMBL" id="WUQX01000001">
    <property type="protein sequence ID" value="MXP73984.1"/>
    <property type="molecule type" value="Genomic_DNA"/>
</dbReference>
<feature type="domain" description="Methyl-accepting transducer" evidence="6">
    <location>
        <begin position="309"/>
        <end position="538"/>
    </location>
</feature>